<feature type="region of interest" description="Disordered" evidence="1">
    <location>
        <begin position="1"/>
        <end position="21"/>
    </location>
</feature>
<protein>
    <submittedName>
        <fullName evidence="2">Terminase</fullName>
    </submittedName>
</protein>
<feature type="compositionally biased region" description="Basic and acidic residues" evidence="1">
    <location>
        <begin position="46"/>
        <end position="62"/>
    </location>
</feature>
<name>A0A1V8P4D8_CITBR</name>
<reference evidence="2 3" key="1">
    <citation type="submission" date="2017-03" db="EMBL/GenBank/DDBJ databases">
        <authorList>
            <person name="Afonso C.L."/>
            <person name="Miller P.J."/>
            <person name="Scott M.A."/>
            <person name="Spackman E."/>
            <person name="Goraichik I."/>
            <person name="Dimitrov K.M."/>
            <person name="Suarez D.L."/>
            <person name="Swayne D.E."/>
        </authorList>
    </citation>
    <scope>NUCLEOTIDE SEQUENCE [LARGE SCALE GENOMIC DNA]</scope>
    <source>
        <strain evidence="2 3">ATCC 51113</strain>
    </source>
</reference>
<proteinExistence type="predicted"/>
<dbReference type="EMBL" id="NAEW01000001">
    <property type="protein sequence ID" value="OQM43443.1"/>
    <property type="molecule type" value="Genomic_DNA"/>
</dbReference>
<dbReference type="AlphaFoldDB" id="A0A1V8P4D8"/>
<evidence type="ECO:0000313" key="3">
    <source>
        <dbReference type="Proteomes" id="UP000192573"/>
    </source>
</evidence>
<dbReference type="RefSeq" id="WP_080858553.1">
    <property type="nucleotide sequence ID" value="NZ_CP077405.1"/>
</dbReference>
<accession>A0A1V8P4D8</accession>
<evidence type="ECO:0000313" key="2">
    <source>
        <dbReference type="EMBL" id="OQM43443.1"/>
    </source>
</evidence>
<gene>
    <name evidence="2" type="ORF">BZK42_00650</name>
</gene>
<sequence length="275" mass="31236">MAKTDWKKLEQKFQRAHARTGIKLQDWCKQNGISYDTARRYIKLRKNEQESAQKSAQKKEQKTAQNYDASSEEKNSDDEDCEEENLADSDDENCANSAETKRKKRGGNPHPVCRFVERNTAAVKHRGYARYLEKDYLFDDAAEMALIDELVFTRARALSVTATLKRMFTELDKTEDILARTALYGKILQAETALDRNIARIESIERTLGTLDIIAVTPAKIIADTEYRAAAREKVKAETDILTSQKQGVTTPMTEIVSELHGMSHSGRLDDIPEE</sequence>
<evidence type="ECO:0000256" key="1">
    <source>
        <dbReference type="SAM" id="MobiDB-lite"/>
    </source>
</evidence>
<dbReference type="Proteomes" id="UP000192573">
    <property type="component" value="Unassembled WGS sequence"/>
</dbReference>
<feature type="region of interest" description="Disordered" evidence="1">
    <location>
        <begin position="46"/>
        <end position="112"/>
    </location>
</feature>
<comment type="caution">
    <text evidence="2">The sequence shown here is derived from an EMBL/GenBank/DDBJ whole genome shotgun (WGS) entry which is preliminary data.</text>
</comment>
<feature type="compositionally biased region" description="Basic and acidic residues" evidence="1">
    <location>
        <begin position="1"/>
        <end position="13"/>
    </location>
</feature>
<organism evidence="2 3">
    <name type="scientific">Citrobacter braakii</name>
    <dbReference type="NCBI Taxonomy" id="57706"/>
    <lineage>
        <taxon>Bacteria</taxon>
        <taxon>Pseudomonadati</taxon>
        <taxon>Pseudomonadota</taxon>
        <taxon>Gammaproteobacteria</taxon>
        <taxon>Enterobacterales</taxon>
        <taxon>Enterobacteriaceae</taxon>
        <taxon>Citrobacter</taxon>
        <taxon>Citrobacter freundii complex</taxon>
    </lineage>
</organism>
<feature type="compositionally biased region" description="Acidic residues" evidence="1">
    <location>
        <begin position="75"/>
        <end position="93"/>
    </location>
</feature>